<geneLocation type="mitochondrion" evidence="12"/>
<evidence type="ECO:0000313" key="12">
    <source>
        <dbReference type="EMBL" id="UOK09633.1"/>
    </source>
</evidence>
<evidence type="ECO:0000256" key="11">
    <source>
        <dbReference type="SAM" id="Phobius"/>
    </source>
</evidence>
<feature type="transmembrane region" description="Helical" evidence="11">
    <location>
        <begin position="57"/>
        <end position="80"/>
    </location>
</feature>
<feature type="transmembrane region" description="Helical" evidence="11">
    <location>
        <begin position="6"/>
        <end position="23"/>
    </location>
</feature>
<evidence type="ECO:0000256" key="4">
    <source>
        <dbReference type="ARBA" id="ARBA00022692"/>
    </source>
</evidence>
<evidence type="ECO:0000256" key="9">
    <source>
        <dbReference type="ARBA" id="ARBA00031586"/>
    </source>
</evidence>
<protein>
    <recommendedName>
        <fullName evidence="3">NADH-ubiquinone oxidoreductase chain 4L</fullName>
    </recommendedName>
    <alternativeName>
        <fullName evidence="9">NADH dehydrogenase subunit 4L</fullName>
    </alternativeName>
</protein>
<evidence type="ECO:0000256" key="6">
    <source>
        <dbReference type="ARBA" id="ARBA00022989"/>
    </source>
</evidence>
<evidence type="ECO:0000256" key="8">
    <source>
        <dbReference type="ARBA" id="ARBA00023136"/>
    </source>
</evidence>
<comment type="similarity">
    <text evidence="2">Belongs to the complex I subunit 4L family.</text>
</comment>
<name>A0A8T9JCW6_9HYME</name>
<evidence type="ECO:0000256" key="10">
    <source>
        <dbReference type="ARBA" id="ARBA00049551"/>
    </source>
</evidence>
<evidence type="ECO:0000256" key="7">
    <source>
        <dbReference type="ARBA" id="ARBA00023027"/>
    </source>
</evidence>
<accession>A0A8T9JCW6</accession>
<keyword evidence="7" id="KW-0520">NAD</keyword>
<proteinExistence type="inferred from homology"/>
<keyword evidence="12" id="KW-0496">Mitochondrion</keyword>
<comment type="catalytic activity">
    <reaction evidence="10">
        <text>a ubiquinone + NADH + 5 H(+)(in) = a ubiquinol + NAD(+) + 4 H(+)(out)</text>
        <dbReference type="Rhea" id="RHEA:29091"/>
        <dbReference type="Rhea" id="RHEA-COMP:9565"/>
        <dbReference type="Rhea" id="RHEA-COMP:9566"/>
        <dbReference type="ChEBI" id="CHEBI:15378"/>
        <dbReference type="ChEBI" id="CHEBI:16389"/>
        <dbReference type="ChEBI" id="CHEBI:17976"/>
        <dbReference type="ChEBI" id="CHEBI:57540"/>
        <dbReference type="ChEBI" id="CHEBI:57945"/>
        <dbReference type="EC" id="7.1.1.2"/>
    </reaction>
</comment>
<dbReference type="GO" id="GO:0008137">
    <property type="term" value="F:NADH dehydrogenase (ubiquinone) activity"/>
    <property type="evidence" value="ECO:0007669"/>
    <property type="project" value="UniProtKB-EC"/>
</dbReference>
<dbReference type="RefSeq" id="YP_010350253.1">
    <property type="nucleotide sequence ID" value="NC_062620.1"/>
</dbReference>
<evidence type="ECO:0000256" key="3">
    <source>
        <dbReference type="ARBA" id="ARBA00016612"/>
    </source>
</evidence>
<comment type="subcellular location">
    <subcellularLocation>
        <location evidence="1">Membrane</location>
        <topology evidence="1">Multi-pass membrane protein</topology>
    </subcellularLocation>
</comment>
<gene>
    <name evidence="12" type="primary">ND4L</name>
</gene>
<keyword evidence="6 11" id="KW-1133">Transmembrane helix</keyword>
<evidence type="ECO:0000256" key="5">
    <source>
        <dbReference type="ARBA" id="ARBA00022967"/>
    </source>
</evidence>
<keyword evidence="4 11" id="KW-0812">Transmembrane</keyword>
<evidence type="ECO:0000256" key="2">
    <source>
        <dbReference type="ARBA" id="ARBA00010519"/>
    </source>
</evidence>
<dbReference type="InterPro" id="IPR039428">
    <property type="entry name" value="NUOK/Mnh_C1-like"/>
</dbReference>
<keyword evidence="5" id="KW-1278">Translocase</keyword>
<organism evidence="12">
    <name type="scientific">Virgulibracon endoxylaphagus</name>
    <dbReference type="NCBI Taxonomy" id="2933211"/>
    <lineage>
        <taxon>Eukaryota</taxon>
        <taxon>Metazoa</taxon>
        <taxon>Ecdysozoa</taxon>
        <taxon>Arthropoda</taxon>
        <taxon>Hexapoda</taxon>
        <taxon>Insecta</taxon>
        <taxon>Pterygota</taxon>
        <taxon>Neoptera</taxon>
        <taxon>Endopterygota</taxon>
        <taxon>Hymenoptera</taxon>
        <taxon>Apocrita</taxon>
        <taxon>Ichneumonoidea</taxon>
        <taxon>Braconidae</taxon>
        <taxon>Braconinae</taxon>
        <taxon>Virgulibracon</taxon>
    </lineage>
</organism>
<dbReference type="AlphaFoldDB" id="A0A8T9JCW6"/>
<dbReference type="EMBL" id="OK585072">
    <property type="protein sequence ID" value="UOK09633.1"/>
    <property type="molecule type" value="Genomic_DNA"/>
</dbReference>
<feature type="transmembrane region" description="Helical" evidence="11">
    <location>
        <begin position="30"/>
        <end position="51"/>
    </location>
</feature>
<reference evidence="12" key="1">
    <citation type="submission" date="2021-10" db="EMBL/GenBank/DDBJ databases">
        <title>Life History of the Giant Wood Moth Parasitoid Wasp (Virgulibracon endoxylaphagus).</title>
        <authorList>
            <person name="Thurman J.H."/>
        </authorList>
    </citation>
    <scope>NUCLEOTIDE SEQUENCE</scope>
</reference>
<dbReference type="CTD" id="4539"/>
<dbReference type="GO" id="GO:0016020">
    <property type="term" value="C:membrane"/>
    <property type="evidence" value="ECO:0007669"/>
    <property type="project" value="UniProtKB-SubCell"/>
</dbReference>
<dbReference type="GeneID" id="71882527"/>
<dbReference type="Pfam" id="PF00420">
    <property type="entry name" value="Oxidored_q2"/>
    <property type="match status" value="1"/>
</dbReference>
<dbReference type="Gene3D" id="1.10.287.3510">
    <property type="match status" value="1"/>
</dbReference>
<evidence type="ECO:0000256" key="1">
    <source>
        <dbReference type="ARBA" id="ARBA00004141"/>
    </source>
</evidence>
<sequence length="96" mass="11892">MWQMFLFNFMFFFISMLMVSFYYNHILLNLISLEFLMVNLFYNIYYLNNYINLNMYFYNFFLCVMICEGILGLSLMIYMIRNSGNDYSNLFVLLKW</sequence>
<keyword evidence="8 11" id="KW-0472">Membrane</keyword>